<keyword evidence="5" id="KW-0963">Cytoplasm</keyword>
<dbReference type="PANTHER" id="PTHR32338">
    <property type="entry name" value="N-ACETYL-GAMMA-GLUTAMYL-PHOSPHATE REDUCTASE, CHLOROPLASTIC-RELATED-RELATED"/>
    <property type="match status" value="1"/>
</dbReference>
<comment type="function">
    <text evidence="5">Catalyzes the NADPH-dependent reduction of N-acetyl-5-glutamyl phosphate to yield N-acetyl-L-glutamate 5-semialdehyde.</text>
</comment>
<keyword evidence="1 5" id="KW-0055">Arginine biosynthesis</keyword>
<evidence type="ECO:0000256" key="6">
    <source>
        <dbReference type="SAM" id="MobiDB-lite"/>
    </source>
</evidence>
<dbReference type="PANTHER" id="PTHR32338:SF10">
    <property type="entry name" value="N-ACETYL-GAMMA-GLUTAMYL-PHOSPHATE REDUCTASE, CHLOROPLASTIC-RELATED"/>
    <property type="match status" value="1"/>
</dbReference>
<dbReference type="CDD" id="cd23939">
    <property type="entry name" value="AGPR_1_C_LysY"/>
    <property type="match status" value="1"/>
</dbReference>
<keyword evidence="3 5" id="KW-0521">NADP</keyword>
<organism evidence="8 9">
    <name type="scientific">Chitinimonas prasina</name>
    <dbReference type="NCBI Taxonomy" id="1434937"/>
    <lineage>
        <taxon>Bacteria</taxon>
        <taxon>Pseudomonadati</taxon>
        <taxon>Pseudomonadota</taxon>
        <taxon>Betaproteobacteria</taxon>
        <taxon>Neisseriales</taxon>
        <taxon>Chitinibacteraceae</taxon>
        <taxon>Chitinimonas</taxon>
    </lineage>
</organism>
<dbReference type="SMART" id="SM00859">
    <property type="entry name" value="Semialdhyde_dh"/>
    <property type="match status" value="1"/>
</dbReference>
<feature type="domain" description="Semialdehyde dehydrogenase NAD-binding" evidence="7">
    <location>
        <begin position="6"/>
        <end position="144"/>
    </location>
</feature>
<dbReference type="HAMAP" id="MF_00150">
    <property type="entry name" value="ArgC_type1"/>
    <property type="match status" value="1"/>
</dbReference>
<keyword evidence="2 5" id="KW-0028">Amino-acid biosynthesis</keyword>
<dbReference type="SUPFAM" id="SSF55347">
    <property type="entry name" value="Glyceraldehyde-3-phosphate dehydrogenase-like, C-terminal domain"/>
    <property type="match status" value="1"/>
</dbReference>
<keyword evidence="4 5" id="KW-0560">Oxidoreductase</keyword>
<evidence type="ECO:0000259" key="7">
    <source>
        <dbReference type="SMART" id="SM00859"/>
    </source>
</evidence>
<dbReference type="Proteomes" id="UP001156706">
    <property type="component" value="Unassembled WGS sequence"/>
</dbReference>
<dbReference type="EC" id="1.2.1.38" evidence="5"/>
<gene>
    <name evidence="8" type="primary">argC1</name>
    <name evidence="5" type="synonym">argC</name>
    <name evidence="8" type="ORF">GCM10007907_09850</name>
</gene>
<feature type="active site" evidence="5">
    <location>
        <position position="152"/>
    </location>
</feature>
<proteinExistence type="inferred from homology"/>
<dbReference type="EMBL" id="BSOG01000001">
    <property type="protein sequence ID" value="GLR12195.1"/>
    <property type="molecule type" value="Genomic_DNA"/>
</dbReference>
<evidence type="ECO:0000256" key="2">
    <source>
        <dbReference type="ARBA" id="ARBA00022605"/>
    </source>
</evidence>
<dbReference type="NCBIfam" id="TIGR01850">
    <property type="entry name" value="argC"/>
    <property type="match status" value="1"/>
</dbReference>
<dbReference type="Gene3D" id="3.40.50.720">
    <property type="entry name" value="NAD(P)-binding Rossmann-like Domain"/>
    <property type="match status" value="1"/>
</dbReference>
<evidence type="ECO:0000256" key="1">
    <source>
        <dbReference type="ARBA" id="ARBA00022571"/>
    </source>
</evidence>
<dbReference type="InterPro" id="IPR036291">
    <property type="entry name" value="NAD(P)-bd_dom_sf"/>
</dbReference>
<name>A0ABQ5YB65_9NEIS</name>
<comment type="pathway">
    <text evidence="5">Amino-acid biosynthesis; L-arginine biosynthesis; N(2)-acetyl-L-ornithine from L-glutamate: step 3/4.</text>
</comment>
<dbReference type="InterPro" id="IPR000706">
    <property type="entry name" value="AGPR_type-1"/>
</dbReference>
<keyword evidence="9" id="KW-1185">Reference proteome</keyword>
<dbReference type="Pfam" id="PF22698">
    <property type="entry name" value="Semialdhyde_dhC_1"/>
    <property type="match status" value="1"/>
</dbReference>
<dbReference type="InterPro" id="IPR050085">
    <property type="entry name" value="AGPR"/>
</dbReference>
<dbReference type="InterPro" id="IPR000534">
    <property type="entry name" value="Semialdehyde_DH_NAD-bd"/>
</dbReference>
<feature type="region of interest" description="Disordered" evidence="6">
    <location>
        <begin position="178"/>
        <end position="198"/>
    </location>
</feature>
<evidence type="ECO:0000313" key="9">
    <source>
        <dbReference type="Proteomes" id="UP001156706"/>
    </source>
</evidence>
<comment type="similarity">
    <text evidence="5">Belongs to the NAGSA dehydrogenase family. Type 1 subfamily.</text>
</comment>
<evidence type="ECO:0000256" key="5">
    <source>
        <dbReference type="HAMAP-Rule" id="MF_00150"/>
    </source>
</evidence>
<evidence type="ECO:0000256" key="4">
    <source>
        <dbReference type="ARBA" id="ARBA00023002"/>
    </source>
</evidence>
<reference evidence="9" key="1">
    <citation type="journal article" date="2019" name="Int. J. Syst. Evol. Microbiol.">
        <title>The Global Catalogue of Microorganisms (GCM) 10K type strain sequencing project: providing services to taxonomists for standard genome sequencing and annotation.</title>
        <authorList>
            <consortium name="The Broad Institute Genomics Platform"/>
            <consortium name="The Broad Institute Genome Sequencing Center for Infectious Disease"/>
            <person name="Wu L."/>
            <person name="Ma J."/>
        </authorList>
    </citation>
    <scope>NUCLEOTIDE SEQUENCE [LARGE SCALE GENOMIC DNA]</scope>
    <source>
        <strain evidence="9">NBRC 110044</strain>
    </source>
</reference>
<dbReference type="RefSeq" id="WP_284195327.1">
    <property type="nucleotide sequence ID" value="NZ_BSOG01000001.1"/>
</dbReference>
<feature type="compositionally biased region" description="Basic and acidic residues" evidence="6">
    <location>
        <begin position="188"/>
        <end position="198"/>
    </location>
</feature>
<comment type="subcellular location">
    <subcellularLocation>
        <location evidence="5">Cytoplasm</location>
    </subcellularLocation>
</comment>
<evidence type="ECO:0000313" key="8">
    <source>
        <dbReference type="EMBL" id="GLR12195.1"/>
    </source>
</evidence>
<accession>A0ABQ5YB65</accession>
<dbReference type="Gene3D" id="3.30.360.10">
    <property type="entry name" value="Dihydrodipicolinate Reductase, domain 2"/>
    <property type="match status" value="1"/>
</dbReference>
<comment type="caution">
    <text evidence="8">The sequence shown here is derived from an EMBL/GenBank/DDBJ whole genome shotgun (WGS) entry which is preliminary data.</text>
</comment>
<comment type="catalytic activity">
    <reaction evidence="5">
        <text>N-acetyl-L-glutamate 5-semialdehyde + phosphate + NADP(+) = N-acetyl-L-glutamyl 5-phosphate + NADPH + H(+)</text>
        <dbReference type="Rhea" id="RHEA:21588"/>
        <dbReference type="ChEBI" id="CHEBI:15378"/>
        <dbReference type="ChEBI" id="CHEBI:29123"/>
        <dbReference type="ChEBI" id="CHEBI:43474"/>
        <dbReference type="ChEBI" id="CHEBI:57783"/>
        <dbReference type="ChEBI" id="CHEBI:57936"/>
        <dbReference type="ChEBI" id="CHEBI:58349"/>
        <dbReference type="EC" id="1.2.1.38"/>
    </reaction>
</comment>
<dbReference type="InterPro" id="IPR058924">
    <property type="entry name" value="AGPR_dimerisation_dom"/>
</dbReference>
<protein>
    <recommendedName>
        <fullName evidence="5">N-acetyl-gamma-glutamyl-phosphate reductase</fullName>
        <shortName evidence="5">AGPR</shortName>
        <ecNumber evidence="5">1.2.1.38</ecNumber>
    </recommendedName>
    <alternativeName>
        <fullName evidence="5">N-acetyl-glutamate semialdehyde dehydrogenase</fullName>
        <shortName evidence="5">NAGSA dehydrogenase</shortName>
    </alternativeName>
</protein>
<evidence type="ECO:0000256" key="3">
    <source>
        <dbReference type="ARBA" id="ARBA00022857"/>
    </source>
</evidence>
<sequence length="347" mass="37770">MMKTVTVSVLGAAGFVGGELIRLLQSHRHVQLVDVTSRARAGQPIGRSLPALRHFPETGRKRFATIEAMREVDIVFSCLPGGVLPKIMEQIRPKARRIINLAGDYRLRDPALLARHYPETAVTGVPADSRYVIPELWQPEYADSSLLNLPGCMAVATFYGLYPLVARGLVESEIVAEAKTGSSGSGKESAEHPAERSHNYRPYMLSGHRHEPEIMQALHDHTGHQVALRFSAGSLDSPRGIAVSSFLTLREGVTELDVRKAFFSTYGTTRFVRYLGPAQGPWSMPMLKTVVGSNAVEVATDIDGRRCTVVSALDNLIKGAAGQGIQAMNLAEGFDEDEGLSHGGMWP</sequence>
<dbReference type="SUPFAM" id="SSF51735">
    <property type="entry name" value="NAD(P)-binding Rossmann-fold domains"/>
    <property type="match status" value="1"/>
</dbReference>
<dbReference type="Pfam" id="PF01118">
    <property type="entry name" value="Semialdhyde_dh"/>
    <property type="match status" value="1"/>
</dbReference>